<evidence type="ECO:0000256" key="1">
    <source>
        <dbReference type="SAM" id="Phobius"/>
    </source>
</evidence>
<dbReference type="RefSeq" id="WP_191735260.1">
    <property type="nucleotide sequence ID" value="NZ_JACYFS010000001.1"/>
</dbReference>
<feature type="transmembrane region" description="Helical" evidence="1">
    <location>
        <begin position="147"/>
        <end position="171"/>
    </location>
</feature>
<feature type="transmembrane region" description="Helical" evidence="1">
    <location>
        <begin position="65"/>
        <end position="86"/>
    </location>
</feature>
<gene>
    <name evidence="2" type="ORF">IC610_03500</name>
</gene>
<feature type="transmembrane region" description="Helical" evidence="1">
    <location>
        <begin position="43"/>
        <end position="59"/>
    </location>
</feature>
<organism evidence="2 3">
    <name type="scientific">Chryseobacterium caseinilyticum</name>
    <dbReference type="NCBI Taxonomy" id="2771428"/>
    <lineage>
        <taxon>Bacteria</taxon>
        <taxon>Pseudomonadati</taxon>
        <taxon>Bacteroidota</taxon>
        <taxon>Flavobacteriia</taxon>
        <taxon>Flavobacteriales</taxon>
        <taxon>Weeksellaceae</taxon>
        <taxon>Chryseobacterium group</taxon>
        <taxon>Chryseobacterium</taxon>
    </lineage>
</organism>
<comment type="caution">
    <text evidence="2">The sequence shown here is derived from an EMBL/GenBank/DDBJ whole genome shotgun (WGS) entry which is preliminary data.</text>
</comment>
<sequence length="268" mass="31536">MEIDNLKEFWKKDQEELPEVPLEKQDEIFSPLEMIRINMKTEFWLLIITLPGLLYGFPFDNKNVNIKTISAFEVLLSIGFMTYFYTRFIKLYRMLRTTGINTNYDLFNIKTQLLVSKEIYISYYITYIPLAFLIALINVNFHLDNVYYIAIFAVSLLVSVLVVFIMIRFWIHYMYGRHISEVVAIIDELNGVVNESQVNGRKSWFERSQLFLRSKYGLKGHIANTVLWFFFSYILLTLVLIVVICSMVILGIKLDIIDKSLLLKALEN</sequence>
<keyword evidence="1" id="KW-0812">Transmembrane</keyword>
<reference evidence="2 3" key="1">
    <citation type="submission" date="2020-09" db="EMBL/GenBank/DDBJ databases">
        <title>Genome seq and assembly of Chryseobacterium sp.</title>
        <authorList>
            <person name="Chhetri G."/>
        </authorList>
    </citation>
    <scope>NUCLEOTIDE SEQUENCE [LARGE SCALE GENOMIC DNA]</scope>
    <source>
        <strain evidence="2 3">GCR10</strain>
    </source>
</reference>
<keyword evidence="1" id="KW-1133">Transmembrane helix</keyword>
<dbReference type="EMBL" id="JACYFS010000001">
    <property type="protein sequence ID" value="MBD8081486.1"/>
    <property type="molecule type" value="Genomic_DNA"/>
</dbReference>
<keyword evidence="1" id="KW-0472">Membrane</keyword>
<evidence type="ECO:0008006" key="4">
    <source>
        <dbReference type="Google" id="ProtNLM"/>
    </source>
</evidence>
<dbReference type="Proteomes" id="UP000637299">
    <property type="component" value="Unassembled WGS sequence"/>
</dbReference>
<protein>
    <recommendedName>
        <fullName evidence="4">DUF3278 domain-containing protein</fullName>
    </recommendedName>
</protein>
<feature type="transmembrane region" description="Helical" evidence="1">
    <location>
        <begin position="226"/>
        <end position="252"/>
    </location>
</feature>
<feature type="transmembrane region" description="Helical" evidence="1">
    <location>
        <begin position="120"/>
        <end position="141"/>
    </location>
</feature>
<name>A0ABR8Z8E3_9FLAO</name>
<proteinExistence type="predicted"/>
<accession>A0ABR8Z8E3</accession>
<evidence type="ECO:0000313" key="3">
    <source>
        <dbReference type="Proteomes" id="UP000637299"/>
    </source>
</evidence>
<evidence type="ECO:0000313" key="2">
    <source>
        <dbReference type="EMBL" id="MBD8081486.1"/>
    </source>
</evidence>
<keyword evidence="3" id="KW-1185">Reference proteome</keyword>